<comment type="caution">
    <text evidence="2">The sequence shown here is derived from an EMBL/GenBank/DDBJ whole genome shotgun (WGS) entry which is preliminary data.</text>
</comment>
<dbReference type="Proteomes" id="UP000232722">
    <property type="component" value="Unassembled WGS sequence"/>
</dbReference>
<proteinExistence type="predicted"/>
<dbReference type="AlphaFoldDB" id="A0A2N0NXL0"/>
<feature type="region of interest" description="Disordered" evidence="1">
    <location>
        <begin position="28"/>
        <end position="56"/>
    </location>
</feature>
<name>A0A2N0NXL0_9GLOM</name>
<protein>
    <submittedName>
        <fullName evidence="2">Uncharacterized protein</fullName>
    </submittedName>
</protein>
<dbReference type="EMBL" id="LLXJ01002247">
    <property type="protein sequence ID" value="PKB99308.1"/>
    <property type="molecule type" value="Genomic_DNA"/>
</dbReference>
<evidence type="ECO:0000256" key="1">
    <source>
        <dbReference type="SAM" id="MobiDB-lite"/>
    </source>
</evidence>
<accession>A0A2N0NXL0</accession>
<evidence type="ECO:0000313" key="3">
    <source>
        <dbReference type="Proteomes" id="UP000232722"/>
    </source>
</evidence>
<sequence length="56" mass="6402">MSDNESMSSDDSNTELFNKEFLQNIPDNSYLSSDDDCFEDTAESNSTLKLKEDQKK</sequence>
<gene>
    <name evidence="2" type="ORF">RhiirA5_429923</name>
</gene>
<evidence type="ECO:0000313" key="2">
    <source>
        <dbReference type="EMBL" id="PKB99308.1"/>
    </source>
</evidence>
<reference evidence="2 3" key="1">
    <citation type="submission" date="2016-04" db="EMBL/GenBank/DDBJ databases">
        <title>Genome analyses suggest a sexual origin of heterokaryosis in a supposedly ancient asexual fungus.</title>
        <authorList>
            <person name="Ropars J."/>
            <person name="Sedzielewska K."/>
            <person name="Noel J."/>
            <person name="Charron P."/>
            <person name="Farinelli L."/>
            <person name="Marton T."/>
            <person name="Kruger M."/>
            <person name="Pelin A."/>
            <person name="Brachmann A."/>
            <person name="Corradi N."/>
        </authorList>
    </citation>
    <scope>NUCLEOTIDE SEQUENCE [LARGE SCALE GENOMIC DNA]</scope>
    <source>
        <strain evidence="2 3">A5</strain>
    </source>
</reference>
<reference evidence="2 3" key="2">
    <citation type="submission" date="2017-09" db="EMBL/GenBank/DDBJ databases">
        <title>Extensive intraspecific genome diversity in a model arbuscular mycorrhizal fungus.</title>
        <authorList>
            <person name="Chen E.C."/>
            <person name="Morin E."/>
            <person name="Beaudet D."/>
            <person name="Noel J."/>
            <person name="Ndikumana S."/>
            <person name="Charron P."/>
            <person name="St-Onge C."/>
            <person name="Giorgi J."/>
            <person name="Grigoriev I.V."/>
            <person name="Roux C."/>
            <person name="Martin F.M."/>
            <person name="Corradi N."/>
        </authorList>
    </citation>
    <scope>NUCLEOTIDE SEQUENCE [LARGE SCALE GENOMIC DNA]</scope>
    <source>
        <strain evidence="2 3">A5</strain>
    </source>
</reference>
<organism evidence="2 3">
    <name type="scientific">Rhizophagus irregularis</name>
    <dbReference type="NCBI Taxonomy" id="588596"/>
    <lineage>
        <taxon>Eukaryota</taxon>
        <taxon>Fungi</taxon>
        <taxon>Fungi incertae sedis</taxon>
        <taxon>Mucoromycota</taxon>
        <taxon>Glomeromycotina</taxon>
        <taxon>Glomeromycetes</taxon>
        <taxon>Glomerales</taxon>
        <taxon>Glomeraceae</taxon>
        <taxon>Rhizophagus</taxon>
    </lineage>
</organism>
<feature type="compositionally biased region" description="Acidic residues" evidence="1">
    <location>
        <begin position="33"/>
        <end position="42"/>
    </location>
</feature>